<keyword evidence="2" id="KW-1185">Reference proteome</keyword>
<reference evidence="1" key="1">
    <citation type="submission" date="2025-08" db="UniProtKB">
        <authorList>
            <consortium name="Ensembl"/>
        </authorList>
    </citation>
    <scope>IDENTIFICATION</scope>
</reference>
<evidence type="ECO:0000313" key="1">
    <source>
        <dbReference type="Ensembl" id="ENSFTIP00000002215.1"/>
    </source>
</evidence>
<dbReference type="Proteomes" id="UP000694562">
    <property type="component" value="Unplaced"/>
</dbReference>
<organism evidence="1 2">
    <name type="scientific">Falco tinnunculus</name>
    <name type="common">Common kestrel</name>
    <dbReference type="NCBI Taxonomy" id="100819"/>
    <lineage>
        <taxon>Eukaryota</taxon>
        <taxon>Metazoa</taxon>
        <taxon>Chordata</taxon>
        <taxon>Craniata</taxon>
        <taxon>Vertebrata</taxon>
        <taxon>Euteleostomi</taxon>
        <taxon>Archelosauria</taxon>
        <taxon>Archosauria</taxon>
        <taxon>Dinosauria</taxon>
        <taxon>Saurischia</taxon>
        <taxon>Theropoda</taxon>
        <taxon>Coelurosauria</taxon>
        <taxon>Aves</taxon>
        <taxon>Neognathae</taxon>
        <taxon>Neoaves</taxon>
        <taxon>Telluraves</taxon>
        <taxon>Australaves</taxon>
        <taxon>Falconiformes</taxon>
        <taxon>Falconidae</taxon>
        <taxon>Falco</taxon>
    </lineage>
</organism>
<sequence>MSSYLMDFCTQDRSKDWPVVEKMQKKYWKLKQLALKATGGHKPLTCVILSLKVCG</sequence>
<accession>A0A8C4TTJ1</accession>
<dbReference type="AlphaFoldDB" id="A0A8C4TTJ1"/>
<reference evidence="1" key="2">
    <citation type="submission" date="2025-09" db="UniProtKB">
        <authorList>
            <consortium name="Ensembl"/>
        </authorList>
    </citation>
    <scope>IDENTIFICATION</scope>
</reference>
<protein>
    <submittedName>
        <fullName evidence="1">Uncharacterized protein</fullName>
    </submittedName>
</protein>
<proteinExistence type="predicted"/>
<evidence type="ECO:0000313" key="2">
    <source>
        <dbReference type="Proteomes" id="UP000694562"/>
    </source>
</evidence>
<name>A0A8C4TTJ1_FALTI</name>
<dbReference type="Ensembl" id="ENSFTIT00000002331.1">
    <property type="protein sequence ID" value="ENSFTIP00000002215.1"/>
    <property type="gene ID" value="ENSFTIG00000001576.1"/>
</dbReference>